<accession>A0A1D9QG54</accession>
<protein>
    <submittedName>
        <fullName evidence="2">Uncharacterized protein</fullName>
    </submittedName>
</protein>
<organism evidence="2 3">
    <name type="scientific">Sclerotinia sclerotiorum (strain ATCC 18683 / 1980 / Ss-1)</name>
    <name type="common">White mold</name>
    <name type="synonym">Whetzelinia sclerotiorum</name>
    <dbReference type="NCBI Taxonomy" id="665079"/>
    <lineage>
        <taxon>Eukaryota</taxon>
        <taxon>Fungi</taxon>
        <taxon>Dikarya</taxon>
        <taxon>Ascomycota</taxon>
        <taxon>Pezizomycotina</taxon>
        <taxon>Leotiomycetes</taxon>
        <taxon>Helotiales</taxon>
        <taxon>Sclerotiniaceae</taxon>
        <taxon>Sclerotinia</taxon>
    </lineage>
</organism>
<dbReference type="RefSeq" id="XP_001585139.1">
    <property type="nucleotide sequence ID" value="XM_001585089.1"/>
</dbReference>
<proteinExistence type="predicted"/>
<dbReference type="KEGG" id="ssl:SS1G_13999"/>
<dbReference type="VEuPathDB" id="FungiDB:sscle_11g086510"/>
<evidence type="ECO:0000313" key="3">
    <source>
        <dbReference type="Proteomes" id="UP000177798"/>
    </source>
</evidence>
<reference evidence="3" key="1">
    <citation type="journal article" date="2017" name="Genome Biol. Evol.">
        <title>The complete genome sequence of the phytopathogenic fungus Sclerotinia sclerotiorum reveals insights into the genome architecture of broad host range pathogens.</title>
        <authorList>
            <person name="Derbyshire M."/>
            <person name="Denton-Giles M."/>
            <person name="Hegedus D."/>
            <person name="Seifbarghy S."/>
            <person name="Rollins J."/>
            <person name="van Kan J."/>
            <person name="Seidl M.F."/>
            <person name="Faino L."/>
            <person name="Mbengue M."/>
            <person name="Navaud O."/>
            <person name="Raffaele S."/>
            <person name="Hammond-Kosack K."/>
            <person name="Heard S."/>
            <person name="Oliver R."/>
        </authorList>
    </citation>
    <scope>NUCLEOTIDE SEQUENCE [LARGE SCALE GENOMIC DNA]</scope>
    <source>
        <strain evidence="3">ATCC 18683 / 1980 / Ss-1</strain>
    </source>
</reference>
<sequence length="70" mass="7678">MLGEDRSSFASRIVLIEDSLEDEKEEESEAELDSTKKEKGESSVPAIEVSDSEDSTKSSNLDWKGKAKAV</sequence>
<evidence type="ECO:0000313" key="2">
    <source>
        <dbReference type="EMBL" id="APA13881.1"/>
    </source>
</evidence>
<evidence type="ECO:0000256" key="1">
    <source>
        <dbReference type="SAM" id="MobiDB-lite"/>
    </source>
</evidence>
<dbReference type="EMBL" id="CP017824">
    <property type="protein sequence ID" value="APA13881.1"/>
    <property type="molecule type" value="Genomic_DNA"/>
</dbReference>
<feature type="compositionally biased region" description="Acidic residues" evidence="1">
    <location>
        <begin position="18"/>
        <end position="32"/>
    </location>
</feature>
<dbReference type="Proteomes" id="UP000177798">
    <property type="component" value="Chromosome 11"/>
</dbReference>
<name>A0A1D9QG54_SCLS1</name>
<feature type="region of interest" description="Disordered" evidence="1">
    <location>
        <begin position="18"/>
        <end position="70"/>
    </location>
</feature>
<gene>
    <name evidence="2" type="ORF">sscle_11g086510</name>
</gene>
<dbReference type="AlphaFoldDB" id="A0A1D9QG54"/>